<dbReference type="OrthoDB" id="2455266at2759"/>
<organism evidence="1 2">
    <name type="scientific">Dentiscutata erythropus</name>
    <dbReference type="NCBI Taxonomy" id="1348616"/>
    <lineage>
        <taxon>Eukaryota</taxon>
        <taxon>Fungi</taxon>
        <taxon>Fungi incertae sedis</taxon>
        <taxon>Mucoromycota</taxon>
        <taxon>Glomeromycotina</taxon>
        <taxon>Glomeromycetes</taxon>
        <taxon>Diversisporales</taxon>
        <taxon>Gigasporaceae</taxon>
        <taxon>Dentiscutata</taxon>
    </lineage>
</organism>
<reference evidence="1" key="1">
    <citation type="submission" date="2021-06" db="EMBL/GenBank/DDBJ databases">
        <authorList>
            <person name="Kallberg Y."/>
            <person name="Tangrot J."/>
            <person name="Rosling A."/>
        </authorList>
    </citation>
    <scope>NUCLEOTIDE SEQUENCE</scope>
    <source>
        <strain evidence="1">MA453B</strain>
    </source>
</reference>
<dbReference type="Proteomes" id="UP000789405">
    <property type="component" value="Unassembled WGS sequence"/>
</dbReference>
<dbReference type="EMBL" id="CAJVPY010020372">
    <property type="protein sequence ID" value="CAG8775298.1"/>
    <property type="molecule type" value="Genomic_DNA"/>
</dbReference>
<sequence length="224" mass="25771">MEDFNKEYDIDLTTYFEKITCCKDDLNDIHNNPESGFRVRLERVKMVDMAESDKVVCKRTILCKHSADNANIVQESNECRFTWLQLFTGNETGDTINEKFVDEVLFYRKVQSFAYTAVNKCILHRDNDFIDLIEGYLAKVHASEDKLVEEVIEDQDTIENVESNVISIANSRKVVTRGRPKLASYDKNIATTTQEKDSKKHGQYTCGLCKQPGYNIATCPQKEK</sequence>
<feature type="non-terminal residue" evidence="1">
    <location>
        <position position="224"/>
    </location>
</feature>
<evidence type="ECO:0000313" key="1">
    <source>
        <dbReference type="EMBL" id="CAG8775298.1"/>
    </source>
</evidence>
<accession>A0A9N9JCP4</accession>
<comment type="caution">
    <text evidence="1">The sequence shown here is derived from an EMBL/GenBank/DDBJ whole genome shotgun (WGS) entry which is preliminary data.</text>
</comment>
<protein>
    <submittedName>
        <fullName evidence="1">6357_t:CDS:1</fullName>
    </submittedName>
</protein>
<name>A0A9N9JCP4_9GLOM</name>
<proteinExistence type="predicted"/>
<evidence type="ECO:0000313" key="2">
    <source>
        <dbReference type="Proteomes" id="UP000789405"/>
    </source>
</evidence>
<gene>
    <name evidence="1" type="ORF">DERYTH_LOCUS19096</name>
</gene>
<keyword evidence="2" id="KW-1185">Reference proteome</keyword>
<dbReference type="AlphaFoldDB" id="A0A9N9JCP4"/>